<dbReference type="InterPro" id="IPR025857">
    <property type="entry name" value="MacB_PCD"/>
</dbReference>
<dbReference type="InterPro" id="IPR050250">
    <property type="entry name" value="Macrolide_Exporter_MacB"/>
</dbReference>
<comment type="similarity">
    <text evidence="6">Belongs to the ABC-4 integral membrane protein family.</text>
</comment>
<comment type="caution">
    <text evidence="10">The sequence shown here is derived from an EMBL/GenBank/DDBJ whole genome shotgun (WGS) entry which is preliminary data.</text>
</comment>
<feature type="transmembrane region" description="Helical" evidence="7">
    <location>
        <begin position="36"/>
        <end position="56"/>
    </location>
</feature>
<dbReference type="PANTHER" id="PTHR30572">
    <property type="entry name" value="MEMBRANE COMPONENT OF TRANSPORTER-RELATED"/>
    <property type="match status" value="1"/>
</dbReference>
<evidence type="ECO:0000259" key="8">
    <source>
        <dbReference type="Pfam" id="PF02687"/>
    </source>
</evidence>
<dbReference type="Proteomes" id="UP000650628">
    <property type="component" value="Unassembled WGS sequence"/>
</dbReference>
<evidence type="ECO:0000256" key="2">
    <source>
        <dbReference type="ARBA" id="ARBA00022475"/>
    </source>
</evidence>
<evidence type="ECO:0000313" key="11">
    <source>
        <dbReference type="Proteomes" id="UP000650628"/>
    </source>
</evidence>
<evidence type="ECO:0000256" key="3">
    <source>
        <dbReference type="ARBA" id="ARBA00022692"/>
    </source>
</evidence>
<gene>
    <name evidence="10" type="ORF">Pmi06nite_32520</name>
</gene>
<feature type="domain" description="MacB-like periplasmic core" evidence="9">
    <location>
        <begin position="37"/>
        <end position="247"/>
    </location>
</feature>
<dbReference type="AlphaFoldDB" id="A0A8J3X6Q7"/>
<evidence type="ECO:0000256" key="5">
    <source>
        <dbReference type="ARBA" id="ARBA00023136"/>
    </source>
</evidence>
<dbReference type="PANTHER" id="PTHR30572:SF4">
    <property type="entry name" value="ABC TRANSPORTER PERMEASE YTRF"/>
    <property type="match status" value="1"/>
</dbReference>
<dbReference type="Pfam" id="PF12704">
    <property type="entry name" value="MacB_PCD"/>
    <property type="match status" value="1"/>
</dbReference>
<dbReference type="GO" id="GO:0005886">
    <property type="term" value="C:plasma membrane"/>
    <property type="evidence" value="ECO:0007669"/>
    <property type="project" value="UniProtKB-SubCell"/>
</dbReference>
<protein>
    <submittedName>
        <fullName evidence="10">ABC transporter permease</fullName>
    </submittedName>
</protein>
<keyword evidence="3 7" id="KW-0812">Transmembrane</keyword>
<dbReference type="RefSeq" id="WP_203953777.1">
    <property type="nucleotide sequence ID" value="NZ_BOOO01000016.1"/>
</dbReference>
<dbReference type="EMBL" id="BOOO01000016">
    <property type="protein sequence ID" value="GII29810.1"/>
    <property type="molecule type" value="Genomic_DNA"/>
</dbReference>
<feature type="transmembrane region" description="Helical" evidence="7">
    <location>
        <begin position="367"/>
        <end position="390"/>
    </location>
</feature>
<evidence type="ECO:0000256" key="6">
    <source>
        <dbReference type="ARBA" id="ARBA00038076"/>
    </source>
</evidence>
<keyword evidence="11" id="KW-1185">Reference proteome</keyword>
<evidence type="ECO:0000313" key="10">
    <source>
        <dbReference type="EMBL" id="GII29810.1"/>
    </source>
</evidence>
<keyword evidence="5 7" id="KW-0472">Membrane</keyword>
<keyword evidence="4 7" id="KW-1133">Transmembrane helix</keyword>
<proteinExistence type="inferred from homology"/>
<organism evidence="10 11">
    <name type="scientific">Planotetraspora mira</name>
    <dbReference type="NCBI Taxonomy" id="58121"/>
    <lineage>
        <taxon>Bacteria</taxon>
        <taxon>Bacillati</taxon>
        <taxon>Actinomycetota</taxon>
        <taxon>Actinomycetes</taxon>
        <taxon>Streptosporangiales</taxon>
        <taxon>Streptosporangiaceae</taxon>
        <taxon>Planotetraspora</taxon>
    </lineage>
</organism>
<evidence type="ECO:0000259" key="9">
    <source>
        <dbReference type="Pfam" id="PF12704"/>
    </source>
</evidence>
<feature type="transmembrane region" description="Helical" evidence="7">
    <location>
        <begin position="337"/>
        <end position="361"/>
    </location>
</feature>
<evidence type="ECO:0000256" key="7">
    <source>
        <dbReference type="SAM" id="Phobius"/>
    </source>
</evidence>
<feature type="transmembrane region" description="Helical" evidence="7">
    <location>
        <begin position="284"/>
        <end position="309"/>
    </location>
</feature>
<dbReference type="InterPro" id="IPR003838">
    <property type="entry name" value="ABC3_permease_C"/>
</dbReference>
<name>A0A8J3X6Q7_9ACTN</name>
<reference evidence="10 11" key="1">
    <citation type="submission" date="2021-01" db="EMBL/GenBank/DDBJ databases">
        <title>Whole genome shotgun sequence of Planotetraspora mira NBRC 15435.</title>
        <authorList>
            <person name="Komaki H."/>
            <person name="Tamura T."/>
        </authorList>
    </citation>
    <scope>NUCLEOTIDE SEQUENCE [LARGE SCALE GENOMIC DNA]</scope>
    <source>
        <strain evidence="10 11">NBRC 15435</strain>
    </source>
</reference>
<feature type="domain" description="ABC3 transporter permease C-terminal" evidence="8">
    <location>
        <begin position="288"/>
        <end position="400"/>
    </location>
</feature>
<evidence type="ECO:0000256" key="1">
    <source>
        <dbReference type="ARBA" id="ARBA00004651"/>
    </source>
</evidence>
<accession>A0A8J3X6Q7</accession>
<dbReference type="GO" id="GO:0022857">
    <property type="term" value="F:transmembrane transporter activity"/>
    <property type="evidence" value="ECO:0007669"/>
    <property type="project" value="TreeGrafter"/>
</dbReference>
<evidence type="ECO:0000256" key="4">
    <source>
        <dbReference type="ARBA" id="ARBA00022989"/>
    </source>
</evidence>
<dbReference type="Pfam" id="PF02687">
    <property type="entry name" value="FtsX"/>
    <property type="match status" value="1"/>
</dbReference>
<sequence length="407" mass="42472">MNDHASLDAGTRPVRLAPLDLLGLGLLGVRTRPARAALSALGIAIGIATMIIVTGVPASSERALMDELSKLGTNVLQATAVPDVEPPVQLPPESVDMVARIGPVTLASAVANTHAEVSRSDRNGTDDFAGLAVLASKTNLPQAINARVRSGRFLDAATERFPTAVLGSVAATRLGFAEIRPDESPPQIYIGHRWFTVIGILEVTPLSPDIDRSVLVGWDAARTQLRFDGHPTVIYLQTRESRLEAVRGVLAATINPQLPGMVQVSRPSDALAAKRAAQNTFSALFLGLAGVALLVGGIGVANTMVISVLERHREIGLRRALGANRGQIRGQFLTESVVLSGLGGLTGTLLGVLATVGYAGYQHWPVVIPYGALISGLGGAVAIGMIAGVYPSIRAARLTPTEALSTT</sequence>
<comment type="subcellular location">
    <subcellularLocation>
        <location evidence="1">Cell membrane</location>
        <topology evidence="1">Multi-pass membrane protein</topology>
    </subcellularLocation>
</comment>
<keyword evidence="2" id="KW-1003">Cell membrane</keyword>